<organism evidence="2 3">
    <name type="scientific">Marisediminicola antarctica</name>
    <dbReference type="NCBI Taxonomy" id="674079"/>
    <lineage>
        <taxon>Bacteria</taxon>
        <taxon>Bacillati</taxon>
        <taxon>Actinomycetota</taxon>
        <taxon>Actinomycetes</taxon>
        <taxon>Micrococcales</taxon>
        <taxon>Microbacteriaceae</taxon>
        <taxon>Marisediminicola</taxon>
    </lineage>
</organism>
<dbReference type="Proteomes" id="UP000464507">
    <property type="component" value="Chromosome"/>
</dbReference>
<name>A0A7L5AL19_9MICO</name>
<dbReference type="EMBL" id="CP017146">
    <property type="protein sequence ID" value="QHO70786.1"/>
    <property type="molecule type" value="Genomic_DNA"/>
</dbReference>
<feature type="region of interest" description="Disordered" evidence="1">
    <location>
        <begin position="93"/>
        <end position="119"/>
    </location>
</feature>
<protein>
    <submittedName>
        <fullName evidence="2">Uncharacterized protein</fullName>
    </submittedName>
</protein>
<evidence type="ECO:0000313" key="3">
    <source>
        <dbReference type="Proteomes" id="UP000464507"/>
    </source>
</evidence>
<dbReference type="KEGG" id="mant:BHD05_15150"/>
<proteinExistence type="predicted"/>
<reference evidence="2 3" key="1">
    <citation type="submission" date="2016-09" db="EMBL/GenBank/DDBJ databases">
        <title>Complete genome sequence of microbes from the polar regions.</title>
        <authorList>
            <person name="Liao L."/>
            <person name="Chen B."/>
        </authorList>
    </citation>
    <scope>NUCLEOTIDE SEQUENCE [LARGE SCALE GENOMIC DNA]</scope>
    <source>
        <strain evidence="2 3">ZS314</strain>
    </source>
</reference>
<gene>
    <name evidence="2" type="ORF">BHD05_15150</name>
</gene>
<sequence>MSDLSRRKRMLHYVVQIRDNFIRVVSPTHRKQSDFPIATRRDSALKCAIYEMDRGVCDTEIIRKLAQKHIYLGGGLGHYLRLLRDPISQQRLSVGRVNDHSEQPCRSRPGKPRSRCVGLTKRMQSI</sequence>
<evidence type="ECO:0000313" key="2">
    <source>
        <dbReference type="EMBL" id="QHO70786.1"/>
    </source>
</evidence>
<accession>A0A7L5AL19</accession>
<dbReference type="AlphaFoldDB" id="A0A7L5AL19"/>
<keyword evidence="3" id="KW-1185">Reference proteome</keyword>
<evidence type="ECO:0000256" key="1">
    <source>
        <dbReference type="SAM" id="MobiDB-lite"/>
    </source>
</evidence>